<dbReference type="InterPro" id="IPR003607">
    <property type="entry name" value="HD/PDEase_dom"/>
</dbReference>
<dbReference type="InterPro" id="IPR011006">
    <property type="entry name" value="CheY-like_superfamily"/>
</dbReference>
<dbReference type="InterPro" id="IPR001789">
    <property type="entry name" value="Sig_transdc_resp-reg_receiver"/>
</dbReference>
<keyword evidence="1" id="KW-0597">Phosphoprotein</keyword>
<dbReference type="Pfam" id="PF00072">
    <property type="entry name" value="Response_reg"/>
    <property type="match status" value="1"/>
</dbReference>
<dbReference type="PROSITE" id="PS50110">
    <property type="entry name" value="RESPONSE_REGULATORY"/>
    <property type="match status" value="1"/>
</dbReference>
<evidence type="ECO:0000256" key="1">
    <source>
        <dbReference type="PROSITE-ProRule" id="PRU00169"/>
    </source>
</evidence>
<feature type="domain" description="HD-GYP" evidence="3">
    <location>
        <begin position="145"/>
        <end position="342"/>
    </location>
</feature>
<gene>
    <name evidence="4" type="ORF">EV700_0819</name>
</gene>
<dbReference type="RefSeq" id="WP_207224566.1">
    <property type="nucleotide sequence ID" value="NZ_SHKX01000010.1"/>
</dbReference>
<dbReference type="SMART" id="SM00471">
    <property type="entry name" value="HDc"/>
    <property type="match status" value="1"/>
</dbReference>
<dbReference type="Pfam" id="PF13487">
    <property type="entry name" value="HD_5"/>
    <property type="match status" value="1"/>
</dbReference>
<dbReference type="SUPFAM" id="SSF52172">
    <property type="entry name" value="CheY-like"/>
    <property type="match status" value="1"/>
</dbReference>
<dbReference type="CDD" id="cd00077">
    <property type="entry name" value="HDc"/>
    <property type="match status" value="1"/>
</dbReference>
<feature type="domain" description="Response regulatory" evidence="2">
    <location>
        <begin position="9"/>
        <end position="125"/>
    </location>
</feature>
<evidence type="ECO:0000313" key="4">
    <source>
        <dbReference type="EMBL" id="RZU47852.1"/>
    </source>
</evidence>
<evidence type="ECO:0000259" key="2">
    <source>
        <dbReference type="PROSITE" id="PS50110"/>
    </source>
</evidence>
<dbReference type="InterPro" id="IPR052020">
    <property type="entry name" value="Cyclic_di-GMP/3'3'-cGAMP_PDE"/>
</dbReference>
<dbReference type="AlphaFoldDB" id="A0A4Q7ZB73"/>
<dbReference type="Proteomes" id="UP000292423">
    <property type="component" value="Unassembled WGS sequence"/>
</dbReference>
<dbReference type="PANTHER" id="PTHR45228">
    <property type="entry name" value="CYCLIC DI-GMP PHOSPHODIESTERASE TM_0186-RELATED"/>
    <property type="match status" value="1"/>
</dbReference>
<dbReference type="Gene3D" id="3.40.50.2300">
    <property type="match status" value="1"/>
</dbReference>
<dbReference type="SUPFAM" id="SSF109604">
    <property type="entry name" value="HD-domain/PDEase-like"/>
    <property type="match status" value="1"/>
</dbReference>
<organism evidence="4 5">
    <name type="scientific">Fluviicoccus keumensis</name>
    <dbReference type="NCBI Taxonomy" id="1435465"/>
    <lineage>
        <taxon>Bacteria</taxon>
        <taxon>Pseudomonadati</taxon>
        <taxon>Pseudomonadota</taxon>
        <taxon>Gammaproteobacteria</taxon>
        <taxon>Moraxellales</taxon>
        <taxon>Moraxellaceae</taxon>
        <taxon>Fluviicoccus</taxon>
    </lineage>
</organism>
<evidence type="ECO:0000313" key="5">
    <source>
        <dbReference type="Proteomes" id="UP000292423"/>
    </source>
</evidence>
<dbReference type="GO" id="GO:0008081">
    <property type="term" value="F:phosphoric diester hydrolase activity"/>
    <property type="evidence" value="ECO:0007669"/>
    <property type="project" value="UniProtKB-ARBA"/>
</dbReference>
<feature type="modified residue" description="4-aspartylphosphate" evidence="1">
    <location>
        <position position="58"/>
    </location>
</feature>
<dbReference type="Gene3D" id="1.10.3210.10">
    <property type="entry name" value="Hypothetical protein af1432"/>
    <property type="match status" value="1"/>
</dbReference>
<protein>
    <submittedName>
        <fullName evidence="4">Putative two-component system response regulator</fullName>
    </submittedName>
</protein>
<accession>A0A4Q7ZB73</accession>
<dbReference type="PROSITE" id="PS51832">
    <property type="entry name" value="HD_GYP"/>
    <property type="match status" value="1"/>
</dbReference>
<comment type="caution">
    <text evidence="4">The sequence shown here is derived from an EMBL/GenBank/DDBJ whole genome shotgun (WGS) entry which is preliminary data.</text>
</comment>
<dbReference type="GO" id="GO:0000160">
    <property type="term" value="P:phosphorelay signal transduction system"/>
    <property type="evidence" value="ECO:0007669"/>
    <property type="project" value="InterPro"/>
</dbReference>
<proteinExistence type="predicted"/>
<keyword evidence="5" id="KW-1185">Reference proteome</keyword>
<name>A0A4Q7ZB73_9GAMM</name>
<dbReference type="SMART" id="SM00448">
    <property type="entry name" value="REC"/>
    <property type="match status" value="1"/>
</dbReference>
<evidence type="ECO:0000259" key="3">
    <source>
        <dbReference type="PROSITE" id="PS51832"/>
    </source>
</evidence>
<dbReference type="InterPro" id="IPR037522">
    <property type="entry name" value="HD_GYP_dom"/>
</dbReference>
<dbReference type="CDD" id="cd19920">
    <property type="entry name" value="REC_PA4781-like"/>
    <property type="match status" value="1"/>
</dbReference>
<sequence length="354" mass="39096">MTEPSLQHTVLIVDDMPDNIDILVNVLSPYYRVLAAAGGDKALQIAAGPARPDLILLDIMMPGLNGYQVCERLKADPETRGIPVIFVTAMGEVEDERLGLELGAVDYLVKPVSPALVLARVRTHLALYDQHRELARLVEQRTAELNKTRHLLIRRLARAAEYRDTETGNHIVRISHYARLLGRTLGMSPESVDTLFHAAPLHDVGKIGVPDSIMLKHGPLDPAEQEILNQHTTFGADIIGEQQDELLRAARLIALSHHEHWDGSGYPHGLKGVAIPLMARIVALADAFDDLTSDRPFHKSIPVAEAVRRIDQQAGSHFDPGLMEAFHKALPQLKQIREEFADGYGLVVIDSDLT</sequence>
<dbReference type="PANTHER" id="PTHR45228:SF5">
    <property type="entry name" value="CYCLIC DI-GMP PHOSPHODIESTERASE VC_1348-RELATED"/>
    <property type="match status" value="1"/>
</dbReference>
<reference evidence="4 5" key="1">
    <citation type="submission" date="2019-02" db="EMBL/GenBank/DDBJ databases">
        <title>Genomic Encyclopedia of Type Strains, Phase IV (KMG-IV): sequencing the most valuable type-strain genomes for metagenomic binning, comparative biology and taxonomic classification.</title>
        <authorList>
            <person name="Goeker M."/>
        </authorList>
    </citation>
    <scope>NUCLEOTIDE SEQUENCE [LARGE SCALE GENOMIC DNA]</scope>
    <source>
        <strain evidence="4 5">DSM 105135</strain>
    </source>
</reference>
<dbReference type="EMBL" id="SHKX01000010">
    <property type="protein sequence ID" value="RZU47852.1"/>
    <property type="molecule type" value="Genomic_DNA"/>
</dbReference>